<dbReference type="PANTHER" id="PTHR12429">
    <property type="entry name" value="NEURALIZED"/>
    <property type="match status" value="1"/>
</dbReference>
<comment type="caution">
    <text evidence="5">The sequence shown here is derived from an EMBL/GenBank/DDBJ whole genome shotgun (WGS) entry which is preliminary data.</text>
</comment>
<dbReference type="AlphaFoldDB" id="A0A3S3RR29"/>
<dbReference type="OrthoDB" id="6078042at2759"/>
<keyword evidence="1 3" id="KW-0863">Zinc-finger</keyword>
<dbReference type="Gene3D" id="2.60.120.920">
    <property type="match status" value="2"/>
</dbReference>
<dbReference type="GO" id="GO:0008270">
    <property type="term" value="F:zinc ion binding"/>
    <property type="evidence" value="ECO:0007669"/>
    <property type="project" value="UniProtKB-KW"/>
</dbReference>
<keyword evidence="1 3" id="KW-0479">Metal-binding</keyword>
<reference evidence="5 6" key="1">
    <citation type="journal article" date="2018" name="Gigascience">
        <title>Genomes of trombidid mites reveal novel predicted allergens and laterally-transferred genes associated with secondary metabolism.</title>
        <authorList>
            <person name="Dong X."/>
            <person name="Chaisiri K."/>
            <person name="Xia D."/>
            <person name="Armstrong S.D."/>
            <person name="Fang Y."/>
            <person name="Donnelly M.J."/>
            <person name="Kadowaki T."/>
            <person name="McGarry J.W."/>
            <person name="Darby A.C."/>
            <person name="Makepeace B.L."/>
        </authorList>
    </citation>
    <scope>NUCLEOTIDE SEQUENCE [LARGE SCALE GENOMIC DNA]</scope>
    <source>
        <strain evidence="5">UoL-WK</strain>
    </source>
</reference>
<evidence type="ECO:0000256" key="1">
    <source>
        <dbReference type="ARBA" id="ARBA00022771"/>
    </source>
</evidence>
<protein>
    <recommendedName>
        <fullName evidence="4">RING-type domain-containing protein</fullName>
    </recommendedName>
</protein>
<gene>
    <name evidence="5" type="ORF">B4U79_18427</name>
</gene>
<dbReference type="InterPro" id="IPR043136">
    <property type="entry name" value="B30.2/SPRY_sf"/>
</dbReference>
<name>A0A3S3RR29_9ACAR</name>
<dbReference type="GO" id="GO:0061630">
    <property type="term" value="F:ubiquitin protein ligase activity"/>
    <property type="evidence" value="ECO:0007669"/>
    <property type="project" value="TreeGrafter"/>
</dbReference>
<evidence type="ECO:0000313" key="5">
    <source>
        <dbReference type="EMBL" id="RWS03458.1"/>
    </source>
</evidence>
<dbReference type="Gene3D" id="3.30.40.10">
    <property type="entry name" value="Zinc/RING finger domain, C3HC4 (zinc finger)"/>
    <property type="match status" value="1"/>
</dbReference>
<evidence type="ECO:0000259" key="4">
    <source>
        <dbReference type="PROSITE" id="PS50089"/>
    </source>
</evidence>
<keyword evidence="6" id="KW-1185">Reference proteome</keyword>
<dbReference type="Pfam" id="PF13920">
    <property type="entry name" value="zf-C3HC4_3"/>
    <property type="match status" value="1"/>
</dbReference>
<dbReference type="Proteomes" id="UP000285301">
    <property type="component" value="Unassembled WGS sequence"/>
</dbReference>
<dbReference type="STRING" id="1965070.A0A3S3RR29"/>
<dbReference type="Pfam" id="PF07177">
    <property type="entry name" value="Neuralized"/>
    <property type="match status" value="1"/>
</dbReference>
<dbReference type="InterPro" id="IPR013083">
    <property type="entry name" value="Znf_RING/FYVE/PHD"/>
</dbReference>
<proteinExistence type="predicted"/>
<evidence type="ECO:0000256" key="3">
    <source>
        <dbReference type="PROSITE-ProRule" id="PRU00175"/>
    </source>
</evidence>
<dbReference type="SUPFAM" id="SSF57850">
    <property type="entry name" value="RING/U-box"/>
    <property type="match status" value="1"/>
</dbReference>
<sequence length="215" mass="24631">MIRFHSIHSKNIDINSDATLAVRKTRRGEAIVMSNAPIRLLTLTVVFKFGFTQLKSLYLPLPLEAPIMVCFYVSDNGDVHHIINGDYKGVFLSEIKVDKPFWAVIDLYDALAVKLVDPCPFHGKHEAESLPIDPIRPNESCPSSEAYQQLFVKRGVYSPRECKVCFEKTVNSVFYRCGHMLLCYECSMKQWKEHNRGRCPVCRAVIEDVIRVYES</sequence>
<dbReference type="EMBL" id="NCKU01006481">
    <property type="protein sequence ID" value="RWS03458.1"/>
    <property type="molecule type" value="Genomic_DNA"/>
</dbReference>
<dbReference type="InterPro" id="IPR006573">
    <property type="entry name" value="NHR_dom"/>
</dbReference>
<keyword evidence="2" id="KW-0862">Zinc</keyword>
<organism evidence="5 6">
    <name type="scientific">Dinothrombium tinctorium</name>
    <dbReference type="NCBI Taxonomy" id="1965070"/>
    <lineage>
        <taxon>Eukaryota</taxon>
        <taxon>Metazoa</taxon>
        <taxon>Ecdysozoa</taxon>
        <taxon>Arthropoda</taxon>
        <taxon>Chelicerata</taxon>
        <taxon>Arachnida</taxon>
        <taxon>Acari</taxon>
        <taxon>Acariformes</taxon>
        <taxon>Trombidiformes</taxon>
        <taxon>Prostigmata</taxon>
        <taxon>Anystina</taxon>
        <taxon>Parasitengona</taxon>
        <taxon>Trombidioidea</taxon>
        <taxon>Trombidiidae</taxon>
        <taxon>Dinothrombium</taxon>
    </lineage>
</organism>
<dbReference type="PROSITE" id="PS50089">
    <property type="entry name" value="ZF_RING_2"/>
    <property type="match status" value="1"/>
</dbReference>
<evidence type="ECO:0000313" key="6">
    <source>
        <dbReference type="Proteomes" id="UP000285301"/>
    </source>
</evidence>
<dbReference type="PANTHER" id="PTHR12429:SF6">
    <property type="entry name" value="PROTEIN NEURALIZED"/>
    <property type="match status" value="1"/>
</dbReference>
<dbReference type="InterPro" id="IPR001841">
    <property type="entry name" value="Znf_RING"/>
</dbReference>
<feature type="domain" description="RING-type" evidence="4">
    <location>
        <begin position="162"/>
        <end position="203"/>
    </location>
</feature>
<dbReference type="InterPro" id="IPR037962">
    <property type="entry name" value="Neuralized"/>
</dbReference>
<evidence type="ECO:0000256" key="2">
    <source>
        <dbReference type="ARBA" id="ARBA00022833"/>
    </source>
</evidence>
<dbReference type="SMART" id="SM00184">
    <property type="entry name" value="RING"/>
    <property type="match status" value="1"/>
</dbReference>
<accession>A0A3S3RR29</accession>